<accession>A0A2S7T5V0</accession>
<keyword evidence="3" id="KW-1185">Reference proteome</keyword>
<evidence type="ECO:0008006" key="4">
    <source>
        <dbReference type="Google" id="ProtNLM"/>
    </source>
</evidence>
<keyword evidence="1" id="KW-0472">Membrane</keyword>
<gene>
    <name evidence="2" type="ORF">BST99_05780</name>
</gene>
<reference evidence="3" key="1">
    <citation type="submission" date="2016-11" db="EMBL/GenBank/DDBJ databases">
        <title>Trade-off between light-utilization and light-protection in marine flavobacteria.</title>
        <authorList>
            <person name="Kumagai Y."/>
            <person name="Yoshizawa S."/>
            <person name="Kogure K."/>
        </authorList>
    </citation>
    <scope>NUCLEOTIDE SEQUENCE [LARGE SCALE GENOMIC DNA]</scope>
    <source>
        <strain evidence="3">SG-18</strain>
    </source>
</reference>
<sequence>MLLGIVNILGLLWLAYQDFKERAVWAMLFPVLALLMAIRLYHSTDLNVFLLYISMNSALVLLIIALLWGYTRYIHKIPFLNHAIGAGDLWFFFVLALAFPTPIFVVLFSCSLLFSLMLSVFLRVEKNRIPLAGFMALFVSITLILSLINLFPDPYQF</sequence>
<dbReference type="AlphaFoldDB" id="A0A2S7T5V0"/>
<organism evidence="2 3">
    <name type="scientific">Aureicoccus marinus</name>
    <dbReference type="NCBI Taxonomy" id="754435"/>
    <lineage>
        <taxon>Bacteria</taxon>
        <taxon>Pseudomonadati</taxon>
        <taxon>Bacteroidota</taxon>
        <taxon>Flavobacteriia</taxon>
        <taxon>Flavobacteriales</taxon>
        <taxon>Flavobacteriaceae</taxon>
        <taxon>Aureicoccus</taxon>
    </lineage>
</organism>
<name>A0A2S7T5V0_9FLAO</name>
<proteinExistence type="predicted"/>
<dbReference type="EMBL" id="MQVX01000001">
    <property type="protein sequence ID" value="PQJ15310.1"/>
    <property type="molecule type" value="Genomic_DNA"/>
</dbReference>
<keyword evidence="1" id="KW-0812">Transmembrane</keyword>
<dbReference type="Proteomes" id="UP000239366">
    <property type="component" value="Unassembled WGS sequence"/>
</dbReference>
<feature type="transmembrane region" description="Helical" evidence="1">
    <location>
        <begin position="129"/>
        <end position="151"/>
    </location>
</feature>
<feature type="transmembrane region" description="Helical" evidence="1">
    <location>
        <begin position="23"/>
        <end position="41"/>
    </location>
</feature>
<evidence type="ECO:0000313" key="2">
    <source>
        <dbReference type="EMBL" id="PQJ15310.1"/>
    </source>
</evidence>
<feature type="transmembrane region" description="Helical" evidence="1">
    <location>
        <begin position="48"/>
        <end position="70"/>
    </location>
</feature>
<evidence type="ECO:0000313" key="3">
    <source>
        <dbReference type="Proteomes" id="UP000239366"/>
    </source>
</evidence>
<dbReference type="Gene3D" id="1.20.120.1220">
    <property type="match status" value="1"/>
</dbReference>
<keyword evidence="1" id="KW-1133">Transmembrane helix</keyword>
<evidence type="ECO:0000256" key="1">
    <source>
        <dbReference type="SAM" id="Phobius"/>
    </source>
</evidence>
<dbReference type="OrthoDB" id="798769at2"/>
<feature type="transmembrane region" description="Helical" evidence="1">
    <location>
        <begin position="90"/>
        <end position="122"/>
    </location>
</feature>
<protein>
    <recommendedName>
        <fullName evidence="4">Prepilin type IV endopeptidase peptidase domain-containing protein</fullName>
    </recommendedName>
</protein>
<dbReference type="RefSeq" id="WP_105000960.1">
    <property type="nucleotide sequence ID" value="NZ_MQVX01000001.1"/>
</dbReference>
<comment type="caution">
    <text evidence="2">The sequence shown here is derived from an EMBL/GenBank/DDBJ whole genome shotgun (WGS) entry which is preliminary data.</text>
</comment>